<evidence type="ECO:0000313" key="2">
    <source>
        <dbReference type="Proteomes" id="UP000199073"/>
    </source>
</evidence>
<sequence>MNLIAQHKILLTGDSFDHCSDHVHRFFDLTSLVIYDCIETSRAHSFSGLDDRFLEEIKLAEDRNRQIIDSLLREMKKGGITTIDGLGTIPQGYLSKTFHVLSHFIDGFIGIDSSFYNLIDDSHWLTQKTRTEIDKNGSMFWLVHVDGYSTTPEEAGILHL</sequence>
<dbReference type="AlphaFoldDB" id="A0A1H0MQ64"/>
<organism evidence="1 2">
    <name type="scientific">Desulforhopalus singaporensis</name>
    <dbReference type="NCBI Taxonomy" id="91360"/>
    <lineage>
        <taxon>Bacteria</taxon>
        <taxon>Pseudomonadati</taxon>
        <taxon>Thermodesulfobacteriota</taxon>
        <taxon>Desulfobulbia</taxon>
        <taxon>Desulfobulbales</taxon>
        <taxon>Desulfocapsaceae</taxon>
        <taxon>Desulforhopalus</taxon>
    </lineage>
</organism>
<name>A0A1H0MQ64_9BACT</name>
<dbReference type="OrthoDB" id="5431915at2"/>
<accession>A0A1H0MQ64</accession>
<reference evidence="1 2" key="1">
    <citation type="submission" date="2016-10" db="EMBL/GenBank/DDBJ databases">
        <authorList>
            <person name="de Groot N.N."/>
        </authorList>
    </citation>
    <scope>NUCLEOTIDE SEQUENCE [LARGE SCALE GENOMIC DNA]</scope>
    <source>
        <strain evidence="1 2">DSM 12130</strain>
    </source>
</reference>
<gene>
    <name evidence="1" type="ORF">SAMN05660330_01143</name>
</gene>
<dbReference type="STRING" id="91360.SAMN05660330_01143"/>
<protein>
    <submittedName>
        <fullName evidence="1">Uncharacterized protein</fullName>
    </submittedName>
</protein>
<evidence type="ECO:0000313" key="1">
    <source>
        <dbReference type="EMBL" id="SDO82593.1"/>
    </source>
</evidence>
<keyword evidence="2" id="KW-1185">Reference proteome</keyword>
<dbReference type="EMBL" id="FNJI01000006">
    <property type="protein sequence ID" value="SDO82593.1"/>
    <property type="molecule type" value="Genomic_DNA"/>
</dbReference>
<dbReference type="Proteomes" id="UP000199073">
    <property type="component" value="Unassembled WGS sequence"/>
</dbReference>
<proteinExistence type="predicted"/>
<dbReference type="RefSeq" id="WP_092220670.1">
    <property type="nucleotide sequence ID" value="NZ_FNJI01000006.1"/>
</dbReference>